<dbReference type="RefSeq" id="WP_377246363.1">
    <property type="nucleotide sequence ID" value="NZ_JBHLXP010000004.1"/>
</dbReference>
<gene>
    <name evidence="2" type="ORF">ACFFJP_16015</name>
</gene>
<evidence type="ECO:0000256" key="1">
    <source>
        <dbReference type="ARBA" id="ARBA00010333"/>
    </source>
</evidence>
<dbReference type="PANTHER" id="PTHR35936">
    <property type="entry name" value="MEMBRANE-BOUND LYTIC MUREIN TRANSGLYCOSYLASE F"/>
    <property type="match status" value="1"/>
</dbReference>
<proteinExistence type="inferred from homology"/>
<sequence>MRNWWWFILWCWLSPATATTVVTLYAYHNAPPFVINAENDTGLNYDLIRALQQELGDQYQLNLQQISRPELNQRLAARLPTIALWTNPAWFVADAEPYLWSGTLFSDREVFVSPYQHAHKIQQLNELTGSRIGAIRGYSYPGLNELIAEGKIQRIDTDSDKENLTRLLEKQLEHVVITRSSFLYYGRQTQYLGKLKITGQPYPAYRRQILFTRDYQQLYPEFEQALQRLTLQKYWLDRLSLYGLKPL</sequence>
<evidence type="ECO:0000313" key="2">
    <source>
        <dbReference type="EMBL" id="MFC0049806.1"/>
    </source>
</evidence>
<comment type="similarity">
    <text evidence="1">Belongs to the bacterial solute-binding protein 3 family.</text>
</comment>
<comment type="caution">
    <text evidence="2">The sequence shown here is derived from an EMBL/GenBank/DDBJ whole genome shotgun (WGS) entry which is preliminary data.</text>
</comment>
<dbReference type="SUPFAM" id="SSF53850">
    <property type="entry name" value="Periplasmic binding protein-like II"/>
    <property type="match status" value="1"/>
</dbReference>
<evidence type="ECO:0000313" key="3">
    <source>
        <dbReference type="Proteomes" id="UP001589813"/>
    </source>
</evidence>
<organism evidence="2 3">
    <name type="scientific">Rheinheimera tilapiae</name>
    <dbReference type="NCBI Taxonomy" id="875043"/>
    <lineage>
        <taxon>Bacteria</taxon>
        <taxon>Pseudomonadati</taxon>
        <taxon>Pseudomonadota</taxon>
        <taxon>Gammaproteobacteria</taxon>
        <taxon>Chromatiales</taxon>
        <taxon>Chromatiaceae</taxon>
        <taxon>Rheinheimera</taxon>
    </lineage>
</organism>
<accession>A0ABV6BFZ3</accession>
<keyword evidence="3" id="KW-1185">Reference proteome</keyword>
<name>A0ABV6BFZ3_9GAMM</name>
<dbReference type="EMBL" id="JBHLXP010000004">
    <property type="protein sequence ID" value="MFC0049806.1"/>
    <property type="molecule type" value="Genomic_DNA"/>
</dbReference>
<dbReference type="Proteomes" id="UP001589813">
    <property type="component" value="Unassembled WGS sequence"/>
</dbReference>
<reference evidence="2 3" key="1">
    <citation type="submission" date="2024-09" db="EMBL/GenBank/DDBJ databases">
        <authorList>
            <person name="Sun Q."/>
            <person name="Mori K."/>
        </authorList>
    </citation>
    <scope>NUCLEOTIDE SEQUENCE [LARGE SCALE GENOMIC DNA]</scope>
    <source>
        <strain evidence="2 3">KCTC 23315</strain>
    </source>
</reference>
<protein>
    <submittedName>
        <fullName evidence="2">Substrate-binding periplasmic protein</fullName>
    </submittedName>
</protein>
<dbReference type="Gene3D" id="3.40.190.10">
    <property type="entry name" value="Periplasmic binding protein-like II"/>
    <property type="match status" value="2"/>
</dbReference>
<dbReference type="PANTHER" id="PTHR35936:SF25">
    <property type="entry name" value="ABC TRANSPORTER SUBSTRATE-BINDING PROTEIN"/>
    <property type="match status" value="1"/>
</dbReference>